<comment type="caution">
    <text evidence="2">The sequence shown here is derived from an EMBL/GenBank/DDBJ whole genome shotgun (WGS) entry which is preliminary data.</text>
</comment>
<evidence type="ECO:0000313" key="3">
    <source>
        <dbReference type="Proteomes" id="UP000623129"/>
    </source>
</evidence>
<keyword evidence="1" id="KW-0812">Transmembrane</keyword>
<feature type="transmembrane region" description="Helical" evidence="1">
    <location>
        <begin position="12"/>
        <end position="30"/>
    </location>
</feature>
<organism evidence="2 3">
    <name type="scientific">Carex littledalei</name>
    <dbReference type="NCBI Taxonomy" id="544730"/>
    <lineage>
        <taxon>Eukaryota</taxon>
        <taxon>Viridiplantae</taxon>
        <taxon>Streptophyta</taxon>
        <taxon>Embryophyta</taxon>
        <taxon>Tracheophyta</taxon>
        <taxon>Spermatophyta</taxon>
        <taxon>Magnoliopsida</taxon>
        <taxon>Liliopsida</taxon>
        <taxon>Poales</taxon>
        <taxon>Cyperaceae</taxon>
        <taxon>Cyperoideae</taxon>
        <taxon>Cariceae</taxon>
        <taxon>Carex</taxon>
        <taxon>Carex subgen. Euthyceras</taxon>
    </lineage>
</organism>
<keyword evidence="1" id="KW-1133">Transmembrane helix</keyword>
<protein>
    <submittedName>
        <fullName evidence="2">Organic cation/carnitine transporter 3-like protein</fullName>
    </submittedName>
</protein>
<reference evidence="2" key="1">
    <citation type="submission" date="2020-01" db="EMBL/GenBank/DDBJ databases">
        <title>Genome sequence of Kobresia littledalei, the first chromosome-level genome in the family Cyperaceae.</title>
        <authorList>
            <person name="Qu G."/>
        </authorList>
    </citation>
    <scope>NUCLEOTIDE SEQUENCE</scope>
    <source>
        <strain evidence="2">C.B.Clarke</strain>
        <tissue evidence="2">Leaf</tissue>
    </source>
</reference>
<evidence type="ECO:0000313" key="2">
    <source>
        <dbReference type="EMBL" id="KAF3338624.1"/>
    </source>
</evidence>
<accession>A0A833VZP2</accession>
<feature type="transmembrane region" description="Helical" evidence="1">
    <location>
        <begin position="74"/>
        <end position="92"/>
    </location>
</feature>
<dbReference type="OrthoDB" id="3936150at2759"/>
<dbReference type="EMBL" id="SWLB01000005">
    <property type="protein sequence ID" value="KAF3338624.1"/>
    <property type="molecule type" value="Genomic_DNA"/>
</dbReference>
<dbReference type="Proteomes" id="UP000623129">
    <property type="component" value="Unassembled WGS sequence"/>
</dbReference>
<keyword evidence="3" id="KW-1185">Reference proteome</keyword>
<feature type="transmembrane region" description="Helical" evidence="1">
    <location>
        <begin position="42"/>
        <end position="62"/>
    </location>
</feature>
<name>A0A833VZP2_9POAL</name>
<dbReference type="AlphaFoldDB" id="A0A833VZP2"/>
<evidence type="ECO:0000256" key="1">
    <source>
        <dbReference type="SAM" id="Phobius"/>
    </source>
</evidence>
<keyword evidence="1" id="KW-0472">Membrane</keyword>
<sequence length="112" mass="12056">MKKLVTTRSTLLKLLAIMMASFGMGMVFYGMPLLVGSIAPNLYLSIVYNAVADLPASVATYFLMVNVNRRTSLVALKMFCGIASLLCVFRGINSNVQLAAEVNISIFAVQAA</sequence>
<proteinExistence type="predicted"/>
<gene>
    <name evidence="2" type="ORF">FCM35_KLT17461</name>
</gene>